<dbReference type="Proteomes" id="UP000231484">
    <property type="component" value="Unassembled WGS sequence"/>
</dbReference>
<protein>
    <submittedName>
        <fullName evidence="2">Uncharacterized protein</fullName>
    </submittedName>
</protein>
<dbReference type="EMBL" id="MEIQ01000042">
    <property type="protein sequence ID" value="PIT50180.1"/>
    <property type="molecule type" value="Genomic_DNA"/>
</dbReference>
<organism evidence="2 3">
    <name type="scientific">Snodgrassella alvi</name>
    <dbReference type="NCBI Taxonomy" id="1196083"/>
    <lineage>
        <taxon>Bacteria</taxon>
        <taxon>Pseudomonadati</taxon>
        <taxon>Pseudomonadota</taxon>
        <taxon>Betaproteobacteria</taxon>
        <taxon>Neisseriales</taxon>
        <taxon>Neisseriaceae</taxon>
        <taxon>Snodgrassella</taxon>
    </lineage>
</organism>
<keyword evidence="1" id="KW-0812">Transmembrane</keyword>
<keyword evidence="1" id="KW-0472">Membrane</keyword>
<feature type="transmembrane region" description="Helical" evidence="1">
    <location>
        <begin position="73"/>
        <end position="93"/>
    </location>
</feature>
<evidence type="ECO:0000256" key="1">
    <source>
        <dbReference type="SAM" id="Phobius"/>
    </source>
</evidence>
<name>A0A2N9XPC5_9NEIS</name>
<feature type="transmembrane region" description="Helical" evidence="1">
    <location>
        <begin position="36"/>
        <end position="61"/>
    </location>
</feature>
<evidence type="ECO:0000313" key="2">
    <source>
        <dbReference type="EMBL" id="PIT50180.1"/>
    </source>
</evidence>
<sequence>MKAIIAMETITNSDFYLAWEELILQKVQALPSYSHALLLFTFPPLTILMLLSMTCISILYLRPEWFFKPTLNSSFKFTFILFLVSLCYAYSLYDFDTSRTYDKNQYLADMRRIENTYKTKLTAEQIQESEKLLQNCQINNKQQKCYVDYLNLDVLEKLIEINKQEN</sequence>
<accession>A0A2N9XPC5</accession>
<evidence type="ECO:0000313" key="3">
    <source>
        <dbReference type="Proteomes" id="UP000231484"/>
    </source>
</evidence>
<reference evidence="2 3" key="1">
    <citation type="journal article" date="2017" name="MBio">
        <title>Type VI secretion-mediated competition in the bee gut microbiome.</title>
        <authorList>
            <person name="Steele M.I."/>
            <person name="Kwong W.K."/>
            <person name="Powell J.E."/>
            <person name="Whiteley M."/>
            <person name="Moran N.A."/>
        </authorList>
    </citation>
    <scope>NUCLEOTIDE SEQUENCE [LARGE SCALE GENOMIC DNA]</scope>
    <source>
        <strain evidence="2 3">Occ4-2</strain>
    </source>
</reference>
<comment type="caution">
    <text evidence="2">The sequence shown here is derived from an EMBL/GenBank/DDBJ whole genome shotgun (WGS) entry which is preliminary data.</text>
</comment>
<proteinExistence type="predicted"/>
<keyword evidence="1" id="KW-1133">Transmembrane helix</keyword>
<gene>
    <name evidence="2" type="ORF">BHC48_07180</name>
</gene>
<dbReference type="AlphaFoldDB" id="A0A2N9XPC5"/>